<dbReference type="Proteomes" id="UP001519460">
    <property type="component" value="Unassembled WGS sequence"/>
</dbReference>
<dbReference type="EMBL" id="JACVVK020000462">
    <property type="protein sequence ID" value="KAK7473650.1"/>
    <property type="molecule type" value="Genomic_DNA"/>
</dbReference>
<gene>
    <name evidence="1" type="ORF">BaRGS_00035128</name>
</gene>
<accession>A0ABD0JFR3</accession>
<reference evidence="1 2" key="1">
    <citation type="journal article" date="2023" name="Sci. Data">
        <title>Genome assembly of the Korean intertidal mud-creeper Batillaria attramentaria.</title>
        <authorList>
            <person name="Patra A.K."/>
            <person name="Ho P.T."/>
            <person name="Jun S."/>
            <person name="Lee S.J."/>
            <person name="Kim Y."/>
            <person name="Won Y.J."/>
        </authorList>
    </citation>
    <scope>NUCLEOTIDE SEQUENCE [LARGE SCALE GENOMIC DNA]</scope>
    <source>
        <strain evidence="1">Wonlab-2016</strain>
    </source>
</reference>
<organism evidence="1 2">
    <name type="scientific">Batillaria attramentaria</name>
    <dbReference type="NCBI Taxonomy" id="370345"/>
    <lineage>
        <taxon>Eukaryota</taxon>
        <taxon>Metazoa</taxon>
        <taxon>Spiralia</taxon>
        <taxon>Lophotrochozoa</taxon>
        <taxon>Mollusca</taxon>
        <taxon>Gastropoda</taxon>
        <taxon>Caenogastropoda</taxon>
        <taxon>Sorbeoconcha</taxon>
        <taxon>Cerithioidea</taxon>
        <taxon>Batillariidae</taxon>
        <taxon>Batillaria</taxon>
    </lineage>
</organism>
<proteinExistence type="predicted"/>
<comment type="caution">
    <text evidence="1">The sequence shown here is derived from an EMBL/GenBank/DDBJ whole genome shotgun (WGS) entry which is preliminary data.</text>
</comment>
<protein>
    <submittedName>
        <fullName evidence="1">Uncharacterized protein</fullName>
    </submittedName>
</protein>
<evidence type="ECO:0000313" key="1">
    <source>
        <dbReference type="EMBL" id="KAK7473650.1"/>
    </source>
</evidence>
<evidence type="ECO:0000313" key="2">
    <source>
        <dbReference type="Proteomes" id="UP001519460"/>
    </source>
</evidence>
<name>A0ABD0JFR3_9CAEN</name>
<sequence>MSYFGNYEQTKVVLVGSIHPFCAFFSTPLQPHIRNIFSKWVIQTPGIDGQQSGHPQVLPTLSYLPLCPDRVSFKPHTSLSFTWLQTLMIKDEQSFSRWRTSAQRNRDQITAAISQTRRATL</sequence>
<dbReference type="AlphaFoldDB" id="A0ABD0JFR3"/>
<keyword evidence="2" id="KW-1185">Reference proteome</keyword>